<evidence type="ECO:0000313" key="4">
    <source>
        <dbReference type="Proteomes" id="UP000828251"/>
    </source>
</evidence>
<keyword evidence="1" id="KW-0694">RNA-binding</keyword>
<dbReference type="InterPro" id="IPR000504">
    <property type="entry name" value="RRM_dom"/>
</dbReference>
<dbReference type="AlphaFoldDB" id="A0A9D3W863"/>
<gene>
    <name evidence="3" type="ORF">J1N35_008090</name>
</gene>
<dbReference type="InterPro" id="IPR012677">
    <property type="entry name" value="Nucleotide-bd_a/b_plait_sf"/>
</dbReference>
<feature type="domain" description="RRM" evidence="2">
    <location>
        <begin position="1"/>
        <end position="50"/>
    </location>
</feature>
<evidence type="ECO:0000259" key="2">
    <source>
        <dbReference type="PROSITE" id="PS50102"/>
    </source>
</evidence>
<protein>
    <recommendedName>
        <fullName evidence="2">RRM domain-containing protein</fullName>
    </recommendedName>
</protein>
<dbReference type="PROSITE" id="PS50102">
    <property type="entry name" value="RRM"/>
    <property type="match status" value="1"/>
</dbReference>
<keyword evidence="4" id="KW-1185">Reference proteome</keyword>
<dbReference type="Proteomes" id="UP000828251">
    <property type="component" value="Unassembled WGS sequence"/>
</dbReference>
<comment type="caution">
    <text evidence="3">The sequence shown here is derived from an EMBL/GenBank/DDBJ whole genome shotgun (WGS) entry which is preliminary data.</text>
</comment>
<accession>A0A9D3W863</accession>
<reference evidence="3 4" key="1">
    <citation type="journal article" date="2021" name="Plant Biotechnol. J.">
        <title>Multi-omics assisted identification of the key and species-specific regulatory components of drought-tolerant mechanisms in Gossypium stocksii.</title>
        <authorList>
            <person name="Yu D."/>
            <person name="Ke L."/>
            <person name="Zhang D."/>
            <person name="Wu Y."/>
            <person name="Sun Y."/>
            <person name="Mei J."/>
            <person name="Sun J."/>
            <person name="Sun Y."/>
        </authorList>
    </citation>
    <scope>NUCLEOTIDE SEQUENCE [LARGE SCALE GENOMIC DNA]</scope>
    <source>
        <strain evidence="4">cv. E1</strain>
        <tissue evidence="3">Leaf</tissue>
    </source>
</reference>
<dbReference type="Pfam" id="PF00076">
    <property type="entry name" value="RRM_1"/>
    <property type="match status" value="1"/>
</dbReference>
<sequence length="333" mass="39263">MLSSRRKKSKSGKRFSFVRFSNFTDAQRAILRLNGFVILGSKIWVKFARFNERRHIWRKVHSHRESLVFKDSVKDREVGENKRKGFVVVKEKTWDDNTSDYRRNVETSLRKENQSKVVQGHIEEEHLWKLQKCLIGEVASFCETRIIEDRVARMGLGEISVKRIQGNFFLIEIPDEVLFDILKQRDWSYLKEFFISIIPWSKKFVYPERVTWIEISGVPIHCWNYETFKRVAGVWGNVVSMRENFTKTSNYEKMGLLVLVSRVSKIEEVVLLEVEDKRYPIRVSEQGWSKDLNINLSNRESRQRESCQVEVKESVSESRSAIGLEPEIFSEGN</sequence>
<name>A0A9D3W863_9ROSI</name>
<evidence type="ECO:0000256" key="1">
    <source>
        <dbReference type="PROSITE-ProRule" id="PRU00176"/>
    </source>
</evidence>
<dbReference type="Gene3D" id="3.30.70.330">
    <property type="match status" value="1"/>
</dbReference>
<evidence type="ECO:0000313" key="3">
    <source>
        <dbReference type="EMBL" id="KAH1114712.1"/>
    </source>
</evidence>
<proteinExistence type="predicted"/>
<dbReference type="GO" id="GO:0003723">
    <property type="term" value="F:RNA binding"/>
    <property type="evidence" value="ECO:0007669"/>
    <property type="project" value="UniProtKB-UniRule"/>
</dbReference>
<dbReference type="OrthoDB" id="1000312at2759"/>
<dbReference type="EMBL" id="JAIQCV010000003">
    <property type="protein sequence ID" value="KAH1114712.1"/>
    <property type="molecule type" value="Genomic_DNA"/>
</dbReference>
<dbReference type="InterPro" id="IPR035979">
    <property type="entry name" value="RBD_domain_sf"/>
</dbReference>
<organism evidence="3 4">
    <name type="scientific">Gossypium stocksii</name>
    <dbReference type="NCBI Taxonomy" id="47602"/>
    <lineage>
        <taxon>Eukaryota</taxon>
        <taxon>Viridiplantae</taxon>
        <taxon>Streptophyta</taxon>
        <taxon>Embryophyta</taxon>
        <taxon>Tracheophyta</taxon>
        <taxon>Spermatophyta</taxon>
        <taxon>Magnoliopsida</taxon>
        <taxon>eudicotyledons</taxon>
        <taxon>Gunneridae</taxon>
        <taxon>Pentapetalae</taxon>
        <taxon>rosids</taxon>
        <taxon>malvids</taxon>
        <taxon>Malvales</taxon>
        <taxon>Malvaceae</taxon>
        <taxon>Malvoideae</taxon>
        <taxon>Gossypium</taxon>
    </lineage>
</organism>
<dbReference type="SUPFAM" id="SSF54928">
    <property type="entry name" value="RNA-binding domain, RBD"/>
    <property type="match status" value="1"/>
</dbReference>